<proteinExistence type="inferred from homology"/>
<comment type="caution">
    <text evidence="3">The sequence shown here is derived from an EMBL/GenBank/DDBJ whole genome shotgun (WGS) entry which is preliminary data.</text>
</comment>
<evidence type="ECO:0000259" key="2">
    <source>
        <dbReference type="PROSITE" id="PS50164"/>
    </source>
</evidence>
<organism evidence="3 4">
    <name type="scientific">Candidatus Doudnabacteria bacterium RIFCSPHIGHO2_01_FULL_46_14</name>
    <dbReference type="NCBI Taxonomy" id="1817824"/>
    <lineage>
        <taxon>Bacteria</taxon>
        <taxon>Candidatus Doudnaibacteriota</taxon>
    </lineage>
</organism>
<evidence type="ECO:0000256" key="1">
    <source>
        <dbReference type="ARBA" id="ARBA00007435"/>
    </source>
</evidence>
<dbReference type="EMBL" id="MFEK01000016">
    <property type="protein sequence ID" value="OGE77970.1"/>
    <property type="molecule type" value="Genomic_DNA"/>
</dbReference>
<dbReference type="Proteomes" id="UP000176864">
    <property type="component" value="Unassembled WGS sequence"/>
</dbReference>
<dbReference type="PANTHER" id="PTHR34477">
    <property type="entry name" value="UPF0213 PROTEIN YHBQ"/>
    <property type="match status" value="1"/>
</dbReference>
<sequence length="94" mass="11331">MQYYVYILASKRNGTLYIGSTSGLIARTWQHKNKVVEGFTKKYEVNKLVYYEIAETQEAAALREKQLKKWNRAWKIRLIEEKNPEWRDLYEDIL</sequence>
<dbReference type="Pfam" id="PF01541">
    <property type="entry name" value="GIY-YIG"/>
    <property type="match status" value="1"/>
</dbReference>
<dbReference type="InterPro" id="IPR000305">
    <property type="entry name" value="GIY-YIG_endonuc"/>
</dbReference>
<evidence type="ECO:0000313" key="3">
    <source>
        <dbReference type="EMBL" id="OGE77970.1"/>
    </source>
</evidence>
<gene>
    <name evidence="3" type="ORF">A2751_02930</name>
</gene>
<dbReference type="SUPFAM" id="SSF82771">
    <property type="entry name" value="GIY-YIG endonuclease"/>
    <property type="match status" value="1"/>
</dbReference>
<accession>A0A1F5NKP1</accession>
<protein>
    <submittedName>
        <fullName evidence="3">GIY-YIG nuclease</fullName>
    </submittedName>
</protein>
<dbReference type="STRING" id="1817824.A2751_02930"/>
<dbReference type="Gene3D" id="3.40.1440.10">
    <property type="entry name" value="GIY-YIG endonuclease"/>
    <property type="match status" value="1"/>
</dbReference>
<name>A0A1F5NKP1_9BACT</name>
<feature type="domain" description="GIY-YIG" evidence="2">
    <location>
        <begin position="1"/>
        <end position="77"/>
    </location>
</feature>
<reference evidence="3 4" key="1">
    <citation type="journal article" date="2016" name="Nat. Commun.">
        <title>Thousands of microbial genomes shed light on interconnected biogeochemical processes in an aquifer system.</title>
        <authorList>
            <person name="Anantharaman K."/>
            <person name="Brown C.T."/>
            <person name="Hug L.A."/>
            <person name="Sharon I."/>
            <person name="Castelle C.J."/>
            <person name="Probst A.J."/>
            <person name="Thomas B.C."/>
            <person name="Singh A."/>
            <person name="Wilkins M.J."/>
            <person name="Karaoz U."/>
            <person name="Brodie E.L."/>
            <person name="Williams K.H."/>
            <person name="Hubbard S.S."/>
            <person name="Banfield J.F."/>
        </authorList>
    </citation>
    <scope>NUCLEOTIDE SEQUENCE [LARGE SCALE GENOMIC DNA]</scope>
</reference>
<evidence type="ECO:0000313" key="4">
    <source>
        <dbReference type="Proteomes" id="UP000176864"/>
    </source>
</evidence>
<comment type="similarity">
    <text evidence="1">Belongs to the UPF0213 family.</text>
</comment>
<dbReference type="CDD" id="cd10448">
    <property type="entry name" value="GIY-YIG_unchar_3"/>
    <property type="match status" value="1"/>
</dbReference>
<dbReference type="PROSITE" id="PS50164">
    <property type="entry name" value="GIY_YIG"/>
    <property type="match status" value="1"/>
</dbReference>
<dbReference type="AlphaFoldDB" id="A0A1F5NKP1"/>
<dbReference type="InterPro" id="IPR035901">
    <property type="entry name" value="GIY-YIG_endonuc_sf"/>
</dbReference>
<dbReference type="PANTHER" id="PTHR34477:SF5">
    <property type="entry name" value="BSL5627 PROTEIN"/>
    <property type="match status" value="1"/>
</dbReference>
<dbReference type="InterPro" id="IPR050190">
    <property type="entry name" value="UPF0213_domain"/>
</dbReference>